<gene>
    <name evidence="2" type="ORF">LCGC14_1269440</name>
</gene>
<evidence type="ECO:0000313" key="2">
    <source>
        <dbReference type="EMBL" id="KKM87392.1"/>
    </source>
</evidence>
<dbReference type="AlphaFoldDB" id="A0A0F9P1P2"/>
<dbReference type="EMBL" id="LAZR01007107">
    <property type="protein sequence ID" value="KKM87392.1"/>
    <property type="molecule type" value="Genomic_DNA"/>
</dbReference>
<sequence length="132" mass="14557">MSVEGGMRGKFTSFVPSPRTGYHRANRCTDSSWACRVTALRTMSMEMGSTTSAPTCGRAQDNRINETESGKLPATASGAQVNLRESRLNEDGERGLLLGAARGDILDVIKPNVQRRWRTMKPPERFSVNLQL</sequence>
<reference evidence="2" key="1">
    <citation type="journal article" date="2015" name="Nature">
        <title>Complex archaea that bridge the gap between prokaryotes and eukaryotes.</title>
        <authorList>
            <person name="Spang A."/>
            <person name="Saw J.H."/>
            <person name="Jorgensen S.L."/>
            <person name="Zaremba-Niedzwiedzka K."/>
            <person name="Martijn J."/>
            <person name="Lind A.E."/>
            <person name="van Eijk R."/>
            <person name="Schleper C."/>
            <person name="Guy L."/>
            <person name="Ettema T.J."/>
        </authorList>
    </citation>
    <scope>NUCLEOTIDE SEQUENCE</scope>
</reference>
<comment type="caution">
    <text evidence="2">The sequence shown here is derived from an EMBL/GenBank/DDBJ whole genome shotgun (WGS) entry which is preliminary data.</text>
</comment>
<protein>
    <submittedName>
        <fullName evidence="2">Uncharacterized protein</fullName>
    </submittedName>
</protein>
<feature type="region of interest" description="Disordered" evidence="1">
    <location>
        <begin position="65"/>
        <end position="87"/>
    </location>
</feature>
<proteinExistence type="predicted"/>
<accession>A0A0F9P1P2</accession>
<organism evidence="2">
    <name type="scientific">marine sediment metagenome</name>
    <dbReference type="NCBI Taxonomy" id="412755"/>
    <lineage>
        <taxon>unclassified sequences</taxon>
        <taxon>metagenomes</taxon>
        <taxon>ecological metagenomes</taxon>
    </lineage>
</organism>
<name>A0A0F9P1P2_9ZZZZ</name>
<evidence type="ECO:0000256" key="1">
    <source>
        <dbReference type="SAM" id="MobiDB-lite"/>
    </source>
</evidence>